<feature type="transmembrane region" description="Helical" evidence="18">
    <location>
        <begin position="167"/>
        <end position="184"/>
    </location>
</feature>
<keyword evidence="8" id="KW-0067">ATP-binding</keyword>
<evidence type="ECO:0000256" key="13">
    <source>
        <dbReference type="ARBA" id="ARBA00023239"/>
    </source>
</evidence>
<keyword evidence="5 18" id="KW-0812">Transmembrane</keyword>
<dbReference type="InterPro" id="IPR001054">
    <property type="entry name" value="A/G_cyclase"/>
</dbReference>
<dbReference type="EMBL" id="CP013650">
    <property type="protein sequence ID" value="ALS98618.1"/>
    <property type="molecule type" value="Genomic_DNA"/>
</dbReference>
<evidence type="ECO:0000256" key="11">
    <source>
        <dbReference type="ARBA" id="ARBA00022998"/>
    </source>
</evidence>
<evidence type="ECO:0000259" key="19">
    <source>
        <dbReference type="PROSITE" id="PS50125"/>
    </source>
</evidence>
<dbReference type="PANTHER" id="PTHR11920:SF335">
    <property type="entry name" value="GUANYLATE CYCLASE"/>
    <property type="match status" value="1"/>
</dbReference>
<dbReference type="GO" id="GO:0005524">
    <property type="term" value="F:ATP binding"/>
    <property type="evidence" value="ECO:0007669"/>
    <property type="project" value="UniProtKB-KW"/>
</dbReference>
<comment type="catalytic activity">
    <reaction evidence="1">
        <text>ATP = 3',5'-cyclic AMP + diphosphate</text>
        <dbReference type="Rhea" id="RHEA:15389"/>
        <dbReference type="ChEBI" id="CHEBI:30616"/>
        <dbReference type="ChEBI" id="CHEBI:33019"/>
        <dbReference type="ChEBI" id="CHEBI:58165"/>
        <dbReference type="EC" id="4.6.1.1"/>
    </reaction>
</comment>
<keyword evidence="12 18" id="KW-0472">Membrane</keyword>
<dbReference type="Pfam" id="PF00211">
    <property type="entry name" value="Guanylate_cyc"/>
    <property type="match status" value="1"/>
</dbReference>
<evidence type="ECO:0000256" key="18">
    <source>
        <dbReference type="SAM" id="Phobius"/>
    </source>
</evidence>
<dbReference type="GO" id="GO:0035556">
    <property type="term" value="P:intracellular signal transduction"/>
    <property type="evidence" value="ECO:0007669"/>
    <property type="project" value="InterPro"/>
</dbReference>
<dbReference type="PROSITE" id="PS50125">
    <property type="entry name" value="GUANYLATE_CYCLASE_2"/>
    <property type="match status" value="1"/>
</dbReference>
<evidence type="ECO:0000256" key="14">
    <source>
        <dbReference type="ARBA" id="ARBA00032597"/>
    </source>
</evidence>
<dbReference type="Proteomes" id="UP000068447">
    <property type="component" value="Chromosome"/>
</dbReference>
<evidence type="ECO:0000256" key="6">
    <source>
        <dbReference type="ARBA" id="ARBA00022723"/>
    </source>
</evidence>
<evidence type="ECO:0000256" key="12">
    <source>
        <dbReference type="ARBA" id="ARBA00023136"/>
    </source>
</evidence>
<dbReference type="SMART" id="SM00044">
    <property type="entry name" value="CYCc"/>
    <property type="match status" value="1"/>
</dbReference>
<dbReference type="PROSITE" id="PS00452">
    <property type="entry name" value="GUANYLATE_CYCLASE_1"/>
    <property type="match status" value="1"/>
</dbReference>
<organism evidence="20 21">
    <name type="scientific">Lacimicrobium alkaliphilum</name>
    <dbReference type="NCBI Taxonomy" id="1526571"/>
    <lineage>
        <taxon>Bacteria</taxon>
        <taxon>Pseudomonadati</taxon>
        <taxon>Pseudomonadota</taxon>
        <taxon>Gammaproteobacteria</taxon>
        <taxon>Alteromonadales</taxon>
        <taxon>Alteromonadaceae</taxon>
        <taxon>Lacimicrobium</taxon>
    </lineage>
</organism>
<evidence type="ECO:0000256" key="4">
    <source>
        <dbReference type="ARBA" id="ARBA00021420"/>
    </source>
</evidence>
<name>A0A0U2RMU0_9ALTE</name>
<evidence type="ECO:0000256" key="17">
    <source>
        <dbReference type="RuleBase" id="RU000405"/>
    </source>
</evidence>
<feature type="transmembrane region" description="Helical" evidence="18">
    <location>
        <begin position="27"/>
        <end position="50"/>
    </location>
</feature>
<evidence type="ECO:0000313" key="20">
    <source>
        <dbReference type="EMBL" id="ALS98618.1"/>
    </source>
</evidence>
<dbReference type="GO" id="GO:0006171">
    <property type="term" value="P:cAMP biosynthetic process"/>
    <property type="evidence" value="ECO:0007669"/>
    <property type="project" value="UniProtKB-KW"/>
</dbReference>
<evidence type="ECO:0000256" key="10">
    <source>
        <dbReference type="ARBA" id="ARBA00022989"/>
    </source>
</evidence>
<dbReference type="STRING" id="1526571.AT746_10290"/>
<dbReference type="KEGG" id="lal:AT746_10290"/>
<comment type="similarity">
    <text evidence="17">Belongs to the adenylyl cyclase class-4/guanylyl cyclase family.</text>
</comment>
<comment type="subcellular location">
    <subcellularLocation>
        <location evidence="2">Membrane</location>
    </subcellularLocation>
</comment>
<evidence type="ECO:0000256" key="5">
    <source>
        <dbReference type="ARBA" id="ARBA00022692"/>
    </source>
</evidence>
<dbReference type="InterPro" id="IPR050401">
    <property type="entry name" value="Cyclic_nucleotide_synthase"/>
</dbReference>
<dbReference type="GO" id="GO:0005886">
    <property type="term" value="C:plasma membrane"/>
    <property type="evidence" value="ECO:0007669"/>
    <property type="project" value="UniProtKB-ARBA"/>
</dbReference>
<evidence type="ECO:0000256" key="2">
    <source>
        <dbReference type="ARBA" id="ARBA00004370"/>
    </source>
</evidence>
<accession>A0A0U2RMU0</accession>
<feature type="transmembrane region" description="Helical" evidence="18">
    <location>
        <begin position="56"/>
        <end position="75"/>
    </location>
</feature>
<keyword evidence="7" id="KW-0547">Nucleotide-binding</keyword>
<keyword evidence="6" id="KW-0479">Metal-binding</keyword>
<keyword evidence="21" id="KW-1185">Reference proteome</keyword>
<sequence>MTIHLIRAWIWAGIDKNWRQDVSPARLTNLLALLVLIVLLMHLPLHLMYWSQGGDLQAILLLIHCLICPLVPLASHLGNPALARRILILCFTSFITLSSLYLGHYSATHLFLIQGCVISPFLYKADENRLIWLSVSIFVLLFVVLAYQEINHLGITYQGEYQQAVRQVTHISFALASLLCAYFIRRDHISSWSKLYKEQSRSHKLLLNILPESIAERLKSSPKTLADYHSSATILFADISHFTDITNSRSPEQLVAFLSELYGEFDTLLKTHGLEKIKTNGDEYMAVCGVPDYRPDHALRTCRCALDILDCFDRVSDLYNIPNGLRIGINTGEVVAGVIGTNKFSYDLWGDSVNLASRMESQGVSNRIQVSEYTYRLVRHHFDFSHRGRILIKGMGEYHTYWLNQKTEPDTRKIRAGQRQLAI</sequence>
<dbReference type="RefSeq" id="WP_062480007.1">
    <property type="nucleotide sequence ID" value="NZ_CP013650.1"/>
</dbReference>
<evidence type="ECO:0000256" key="7">
    <source>
        <dbReference type="ARBA" id="ARBA00022741"/>
    </source>
</evidence>
<dbReference type="EC" id="4.6.1.1" evidence="3"/>
<evidence type="ECO:0000256" key="1">
    <source>
        <dbReference type="ARBA" id="ARBA00001593"/>
    </source>
</evidence>
<feature type="domain" description="Guanylate cyclase" evidence="19">
    <location>
        <begin position="233"/>
        <end position="360"/>
    </location>
</feature>
<dbReference type="CDD" id="cd07302">
    <property type="entry name" value="CHD"/>
    <property type="match status" value="1"/>
</dbReference>
<evidence type="ECO:0000313" key="21">
    <source>
        <dbReference type="Proteomes" id="UP000068447"/>
    </source>
</evidence>
<feature type="transmembrane region" description="Helical" evidence="18">
    <location>
        <begin position="82"/>
        <end position="101"/>
    </location>
</feature>
<keyword evidence="11" id="KW-0115">cAMP biosynthesis</keyword>
<dbReference type="PANTHER" id="PTHR11920">
    <property type="entry name" value="GUANYLYL CYCLASE"/>
    <property type="match status" value="1"/>
</dbReference>
<protein>
    <recommendedName>
        <fullName evidence="4">Adenylate cyclase</fullName>
        <ecNumber evidence="3">4.6.1.1</ecNumber>
    </recommendedName>
    <alternativeName>
        <fullName evidence="14">ATP pyrophosphate-lyase</fullName>
    </alternativeName>
    <alternativeName>
        <fullName evidence="15">Adenylyl cyclase</fullName>
    </alternativeName>
</protein>
<gene>
    <name evidence="20" type="ORF">AT746_10290</name>
</gene>
<evidence type="ECO:0000256" key="8">
    <source>
        <dbReference type="ARBA" id="ARBA00022840"/>
    </source>
</evidence>
<dbReference type="InterPro" id="IPR018297">
    <property type="entry name" value="A/G_cyclase_CS"/>
</dbReference>
<keyword evidence="10 18" id="KW-1133">Transmembrane helix</keyword>
<evidence type="ECO:0000256" key="3">
    <source>
        <dbReference type="ARBA" id="ARBA00012201"/>
    </source>
</evidence>
<dbReference type="SUPFAM" id="SSF55073">
    <property type="entry name" value="Nucleotide cyclase"/>
    <property type="match status" value="1"/>
</dbReference>
<dbReference type="AlphaFoldDB" id="A0A0U2RMU0"/>
<keyword evidence="9" id="KW-0460">Magnesium</keyword>
<dbReference type="InterPro" id="IPR029787">
    <property type="entry name" value="Nucleotide_cyclase"/>
</dbReference>
<dbReference type="GO" id="GO:0046872">
    <property type="term" value="F:metal ion binding"/>
    <property type="evidence" value="ECO:0007669"/>
    <property type="project" value="UniProtKB-KW"/>
</dbReference>
<evidence type="ECO:0000256" key="16">
    <source>
        <dbReference type="ARBA" id="ARBA00064436"/>
    </source>
</evidence>
<dbReference type="GO" id="GO:0004016">
    <property type="term" value="F:adenylate cyclase activity"/>
    <property type="evidence" value="ECO:0007669"/>
    <property type="project" value="UniProtKB-EC"/>
</dbReference>
<dbReference type="Gene3D" id="3.30.70.1230">
    <property type="entry name" value="Nucleotide cyclase"/>
    <property type="match status" value="1"/>
</dbReference>
<keyword evidence="13 17" id="KW-0456">Lyase</keyword>
<proteinExistence type="inferred from homology"/>
<feature type="transmembrane region" description="Helical" evidence="18">
    <location>
        <begin position="130"/>
        <end position="147"/>
    </location>
</feature>
<reference evidence="20 21" key="1">
    <citation type="submission" date="2015-12" db="EMBL/GenBank/DDBJ databases">
        <title>Complete genome of Lacimicrobium alkaliphilum KCTC 32984.</title>
        <authorList>
            <person name="Kim S.-G."/>
            <person name="Lee Y.-J."/>
        </authorList>
    </citation>
    <scope>NUCLEOTIDE SEQUENCE [LARGE SCALE GENOMIC DNA]</scope>
    <source>
        <strain evidence="20 21">YelD216</strain>
    </source>
</reference>
<dbReference type="FunFam" id="3.30.70.1230:FF:000033">
    <property type="entry name" value="Adenylate cyclase"/>
    <property type="match status" value="1"/>
</dbReference>
<comment type="subunit">
    <text evidence="16">Homodimer. Can also exist as monomer.</text>
</comment>
<dbReference type="OrthoDB" id="9806704at2"/>
<evidence type="ECO:0000256" key="9">
    <source>
        <dbReference type="ARBA" id="ARBA00022842"/>
    </source>
</evidence>
<evidence type="ECO:0000256" key="15">
    <source>
        <dbReference type="ARBA" id="ARBA00032637"/>
    </source>
</evidence>